<evidence type="ECO:0000256" key="4">
    <source>
        <dbReference type="SAM" id="SignalP"/>
    </source>
</evidence>
<dbReference type="AlphaFoldDB" id="A0A1H7JEF3"/>
<dbReference type="PANTHER" id="PTHR24171:SF8">
    <property type="entry name" value="BRCA1-ASSOCIATED RING DOMAIN PROTEIN 1"/>
    <property type="match status" value="1"/>
</dbReference>
<dbReference type="SMART" id="SM00248">
    <property type="entry name" value="ANK"/>
    <property type="match status" value="4"/>
</dbReference>
<organism evidence="5 6">
    <name type="scientific">Paraburkholderia caballeronis</name>
    <dbReference type="NCBI Taxonomy" id="416943"/>
    <lineage>
        <taxon>Bacteria</taxon>
        <taxon>Pseudomonadati</taxon>
        <taxon>Pseudomonadota</taxon>
        <taxon>Betaproteobacteria</taxon>
        <taxon>Burkholderiales</taxon>
        <taxon>Burkholderiaceae</taxon>
        <taxon>Paraburkholderia</taxon>
    </lineage>
</organism>
<gene>
    <name evidence="5" type="ORF">SAMN05192542_103248</name>
</gene>
<reference evidence="6" key="1">
    <citation type="submission" date="2016-10" db="EMBL/GenBank/DDBJ databases">
        <authorList>
            <person name="Varghese N."/>
            <person name="Submissions S."/>
        </authorList>
    </citation>
    <scope>NUCLEOTIDE SEQUENCE [LARGE SCALE GENOMIC DNA]</scope>
    <source>
        <strain evidence="6">LMG 26416</strain>
    </source>
</reference>
<dbReference type="SUPFAM" id="SSF48403">
    <property type="entry name" value="Ankyrin repeat"/>
    <property type="match status" value="1"/>
</dbReference>
<accession>A0A1H7JEF3</accession>
<dbReference type="Pfam" id="PF12796">
    <property type="entry name" value="Ank_2"/>
    <property type="match status" value="1"/>
</dbReference>
<dbReference type="RefSeq" id="WP_090544389.1">
    <property type="nucleotide sequence ID" value="NZ_QICY01000003.1"/>
</dbReference>
<protein>
    <submittedName>
        <fullName evidence="5">Uncharacterized protein</fullName>
    </submittedName>
</protein>
<dbReference type="PANTHER" id="PTHR24171">
    <property type="entry name" value="ANKYRIN REPEAT DOMAIN-CONTAINING PROTEIN 39-RELATED"/>
    <property type="match status" value="1"/>
</dbReference>
<dbReference type="Pfam" id="PF13857">
    <property type="entry name" value="Ank_5"/>
    <property type="match status" value="1"/>
</dbReference>
<keyword evidence="4" id="KW-0732">Signal</keyword>
<proteinExistence type="predicted"/>
<dbReference type="PROSITE" id="PS50088">
    <property type="entry name" value="ANK_REPEAT"/>
    <property type="match status" value="3"/>
</dbReference>
<evidence type="ECO:0000313" key="5">
    <source>
        <dbReference type="EMBL" id="SEK73021.1"/>
    </source>
</evidence>
<keyword evidence="1" id="KW-0677">Repeat</keyword>
<dbReference type="PROSITE" id="PS51318">
    <property type="entry name" value="TAT"/>
    <property type="match status" value="1"/>
</dbReference>
<dbReference type="InterPro" id="IPR036770">
    <property type="entry name" value="Ankyrin_rpt-contain_sf"/>
</dbReference>
<evidence type="ECO:0000256" key="2">
    <source>
        <dbReference type="ARBA" id="ARBA00023043"/>
    </source>
</evidence>
<keyword evidence="6" id="KW-1185">Reference proteome</keyword>
<dbReference type="OrthoDB" id="198309at2"/>
<dbReference type="Gene3D" id="1.25.40.20">
    <property type="entry name" value="Ankyrin repeat-containing domain"/>
    <property type="match status" value="2"/>
</dbReference>
<dbReference type="InterPro" id="IPR006311">
    <property type="entry name" value="TAT_signal"/>
</dbReference>
<evidence type="ECO:0000256" key="1">
    <source>
        <dbReference type="ARBA" id="ARBA00022737"/>
    </source>
</evidence>
<evidence type="ECO:0000256" key="3">
    <source>
        <dbReference type="PROSITE-ProRule" id="PRU00023"/>
    </source>
</evidence>
<feature type="repeat" description="ANK" evidence="3">
    <location>
        <begin position="110"/>
        <end position="142"/>
    </location>
</feature>
<dbReference type="PRINTS" id="PR01415">
    <property type="entry name" value="ANKYRIN"/>
</dbReference>
<evidence type="ECO:0000313" key="6">
    <source>
        <dbReference type="Proteomes" id="UP000199120"/>
    </source>
</evidence>
<sequence length="246" mass="25387">MKMIPHSAAASASRSGFMRRALAASVALGLAGALFAAAPAHAASLDSLVKAVKFDDDRAVSKDLAGGMDPNATDEQGMPLLVLAAREKSDKVAALLVANPKTNIEAEDRAGENAMMLAALNGDIDLVKLLISKDAEVNKKGWAPLHYAASNGNDDIVQLLLDNSAYVDAGSPNGTTPLMMAARGNHVTTVKILLDNGADLNVKNQIGLNALDFAKHYRAPDVIKGLSARMGVPADAGAAAPQNGAK</sequence>
<feature type="signal peptide" evidence="4">
    <location>
        <begin position="1"/>
        <end position="42"/>
    </location>
</feature>
<name>A0A1H7JEF3_9BURK</name>
<dbReference type="Proteomes" id="UP000199120">
    <property type="component" value="Unassembled WGS sequence"/>
</dbReference>
<feature type="repeat" description="ANK" evidence="3">
    <location>
        <begin position="173"/>
        <end position="205"/>
    </location>
</feature>
<dbReference type="EMBL" id="FOAJ01000003">
    <property type="protein sequence ID" value="SEK73021.1"/>
    <property type="molecule type" value="Genomic_DNA"/>
</dbReference>
<dbReference type="PROSITE" id="PS50297">
    <property type="entry name" value="ANK_REP_REGION"/>
    <property type="match status" value="3"/>
</dbReference>
<dbReference type="InterPro" id="IPR002110">
    <property type="entry name" value="Ankyrin_rpt"/>
</dbReference>
<feature type="repeat" description="ANK" evidence="3">
    <location>
        <begin position="140"/>
        <end position="172"/>
    </location>
</feature>
<keyword evidence="2 3" id="KW-0040">ANK repeat</keyword>
<dbReference type="STRING" id="416943.SAMN05445871_1944"/>
<feature type="chain" id="PRO_5030028987" evidence="4">
    <location>
        <begin position="43"/>
        <end position="246"/>
    </location>
</feature>